<dbReference type="SUPFAM" id="SSF69572">
    <property type="entry name" value="Activating enzymes of the ubiquitin-like proteins"/>
    <property type="match status" value="1"/>
</dbReference>
<dbReference type="Proteomes" id="UP000315343">
    <property type="component" value="Unassembled WGS sequence"/>
</dbReference>
<keyword evidence="4" id="KW-1185">Reference proteome</keyword>
<dbReference type="InterPro" id="IPR035985">
    <property type="entry name" value="Ubiquitin-activating_enz"/>
</dbReference>
<protein>
    <submittedName>
        <fullName evidence="3">ThiF family protein</fullName>
    </submittedName>
</protein>
<reference evidence="3 4" key="1">
    <citation type="submission" date="2019-07" db="EMBL/GenBank/DDBJ databases">
        <title>Genomic Encyclopedia of Type Strains, Phase I: the one thousand microbial genomes (KMG-I) project.</title>
        <authorList>
            <person name="Kyrpides N."/>
        </authorList>
    </citation>
    <scope>NUCLEOTIDE SEQUENCE [LARGE SCALE GENOMIC DNA]</scope>
    <source>
        <strain evidence="3 4">DSM 13558</strain>
    </source>
</reference>
<feature type="domain" description="THIF-type NAD/FAD binding fold" evidence="1">
    <location>
        <begin position="302"/>
        <end position="467"/>
    </location>
</feature>
<dbReference type="Pfam" id="PF14461">
    <property type="entry name" value="Prok-E2_B"/>
    <property type="match status" value="1"/>
</dbReference>
<dbReference type="Gene3D" id="3.40.50.720">
    <property type="entry name" value="NAD(P)-binding Rossmann-like Domain"/>
    <property type="match status" value="1"/>
</dbReference>
<dbReference type="EMBL" id="VLKH01000009">
    <property type="protein sequence ID" value="TWH78364.1"/>
    <property type="molecule type" value="Genomic_DNA"/>
</dbReference>
<dbReference type="Pfam" id="PF00899">
    <property type="entry name" value="ThiF"/>
    <property type="match status" value="1"/>
</dbReference>
<evidence type="ECO:0000313" key="4">
    <source>
        <dbReference type="Proteomes" id="UP000315343"/>
    </source>
</evidence>
<dbReference type="GO" id="GO:0008641">
    <property type="term" value="F:ubiquitin-like modifier activating enzyme activity"/>
    <property type="evidence" value="ECO:0007669"/>
    <property type="project" value="InterPro"/>
</dbReference>
<evidence type="ECO:0000259" key="2">
    <source>
        <dbReference type="Pfam" id="PF14461"/>
    </source>
</evidence>
<dbReference type="CDD" id="cd01483">
    <property type="entry name" value="E1_enzyme_family"/>
    <property type="match status" value="1"/>
</dbReference>
<comment type="caution">
    <text evidence="3">The sequence shown here is derived from an EMBL/GenBank/DDBJ whole genome shotgun (WGS) entry which is preliminary data.</text>
</comment>
<accession>A0A562J604</accession>
<gene>
    <name evidence="3" type="ORF">LY60_02821</name>
</gene>
<dbReference type="InterPro" id="IPR000594">
    <property type="entry name" value="ThiF_NAD_FAD-bd"/>
</dbReference>
<sequence length="578" mass="65887">MTKEDVVGIINNLNIHRDVCFEQIENCKKKYIVEYSGNILLKNYEKIELIISFFSDFPLTMPDIFVVDNNKFRTHVGTEGKICLFDSSAILIKQDMAAQLVIDCFDQAVKILNIHPGSETYNKEVCREFDSYWLSIRNKMVYSSLDTKDIKYAEVPIVISHGISIVGNTKDEAEVILRNNFGLVPDKDDFEKTCLVIRIRVGSSMIPLSKQFKWSVIRRYIVENTSSSVRHQFKKFLDKKVKYYMRYIILAYPSDEGDILFGFRIEFNNSRYLKIGCNQMCRVENVFVERIDFEYLTMRGGAMSELKDKRVLLLGCGSIGGYIANNLCQAGIMNIDILDNDLFQPENVHRHWLGFDSISPKKCGYKADLVKEKLEAMYPYSDIDPLNYIDRSAQKFISDEKRLGQYDLIISALGEPTINLEINRILNDYNLDVPFVCCFNEPYGVGGHVISINIDNKSCLQCLYTDVISSDLVQFRGSFVAPEQNFKKNLSGCSGAFVPYSCLDSQQTALMAARQSIGILNGTYTNNSVSSWIGASEELLGQGFYLSQWYLANKNKSSITIDAITNHNCSICNRRSKE</sequence>
<feature type="domain" description="Prokaryotic E2 family B" evidence="2">
    <location>
        <begin position="43"/>
        <end position="139"/>
    </location>
</feature>
<dbReference type="RefSeq" id="WP_170226235.1">
    <property type="nucleotide sequence ID" value="NZ_VLKH01000009.1"/>
</dbReference>
<proteinExistence type="predicted"/>
<evidence type="ECO:0000259" key="1">
    <source>
        <dbReference type="Pfam" id="PF00899"/>
    </source>
</evidence>
<evidence type="ECO:0000313" key="3">
    <source>
        <dbReference type="EMBL" id="TWH78364.1"/>
    </source>
</evidence>
<dbReference type="InterPro" id="IPR032701">
    <property type="entry name" value="Prok-E2_B_dom"/>
</dbReference>
<organism evidence="3 4">
    <name type="scientific">Sedimentibacter saalensis</name>
    <dbReference type="NCBI Taxonomy" id="130788"/>
    <lineage>
        <taxon>Bacteria</taxon>
        <taxon>Bacillati</taxon>
        <taxon>Bacillota</taxon>
        <taxon>Tissierellia</taxon>
        <taxon>Sedimentibacter</taxon>
    </lineage>
</organism>
<dbReference type="AlphaFoldDB" id="A0A562J604"/>
<name>A0A562J604_9FIRM</name>